<dbReference type="OrthoDB" id="3838338at2759"/>
<dbReference type="InterPro" id="IPR017907">
    <property type="entry name" value="Znf_RING_CS"/>
</dbReference>
<dbReference type="Pfam" id="PF25447">
    <property type="entry name" value="RING_ZNF598"/>
    <property type="match status" value="1"/>
</dbReference>
<feature type="region of interest" description="Disordered" evidence="5">
    <location>
        <begin position="486"/>
        <end position="514"/>
    </location>
</feature>
<dbReference type="PANTHER" id="PTHR22938:SF0">
    <property type="entry name" value="E3 UBIQUITIN-PROTEIN LIGASE ZNF598"/>
    <property type="match status" value="1"/>
</dbReference>
<evidence type="ECO:0000259" key="6">
    <source>
        <dbReference type="PROSITE" id="PS50089"/>
    </source>
</evidence>
<feature type="compositionally biased region" description="Polar residues" evidence="5">
    <location>
        <begin position="620"/>
        <end position="641"/>
    </location>
</feature>
<accession>A0A4V5ZWS9</accession>
<dbReference type="InterPro" id="IPR044288">
    <property type="entry name" value="ZNF598/HEL2"/>
</dbReference>
<feature type="compositionally biased region" description="Basic and acidic residues" evidence="5">
    <location>
        <begin position="658"/>
        <end position="669"/>
    </location>
</feature>
<keyword evidence="2 4" id="KW-0863">Zinc-finger</keyword>
<dbReference type="GO" id="GO:0072344">
    <property type="term" value="P:rescue of stalled ribosome"/>
    <property type="evidence" value="ECO:0007669"/>
    <property type="project" value="InterPro"/>
</dbReference>
<feature type="region of interest" description="Disordered" evidence="5">
    <location>
        <begin position="1"/>
        <end position="54"/>
    </location>
</feature>
<feature type="region of interest" description="Disordered" evidence="5">
    <location>
        <begin position="563"/>
        <end position="605"/>
    </location>
</feature>
<evidence type="ECO:0000256" key="2">
    <source>
        <dbReference type="ARBA" id="ARBA00022771"/>
    </source>
</evidence>
<dbReference type="PANTHER" id="PTHR22938">
    <property type="entry name" value="ZINC FINGER PROTEIN 598"/>
    <property type="match status" value="1"/>
</dbReference>
<keyword evidence="8" id="KW-1185">Reference proteome</keyword>
<feature type="compositionally biased region" description="Low complexity" evidence="5">
    <location>
        <begin position="564"/>
        <end position="575"/>
    </location>
</feature>
<comment type="caution">
    <text evidence="7">The sequence shown here is derived from an EMBL/GenBank/DDBJ whole genome shotgun (WGS) entry which is preliminary data.</text>
</comment>
<evidence type="ECO:0000256" key="1">
    <source>
        <dbReference type="ARBA" id="ARBA00022723"/>
    </source>
</evidence>
<dbReference type="InterPro" id="IPR013087">
    <property type="entry name" value="Znf_C2H2_type"/>
</dbReference>
<dbReference type="GO" id="GO:0016567">
    <property type="term" value="P:protein ubiquitination"/>
    <property type="evidence" value="ECO:0007669"/>
    <property type="project" value="TreeGrafter"/>
</dbReference>
<evidence type="ECO:0000313" key="7">
    <source>
        <dbReference type="EMBL" id="TKR57395.1"/>
    </source>
</evidence>
<dbReference type="GO" id="GO:0061630">
    <property type="term" value="F:ubiquitin protein ligase activity"/>
    <property type="evidence" value="ECO:0007669"/>
    <property type="project" value="InterPro"/>
</dbReference>
<dbReference type="PROSITE" id="PS00518">
    <property type="entry name" value="ZF_RING_1"/>
    <property type="match status" value="1"/>
</dbReference>
<protein>
    <recommendedName>
        <fullName evidence="6">RING-type domain-containing protein</fullName>
    </recommendedName>
</protein>
<proteinExistence type="predicted"/>
<dbReference type="AlphaFoldDB" id="A0A4V5ZWS9"/>
<dbReference type="STRING" id="34508.A0A4V5ZWS9"/>
<dbReference type="Proteomes" id="UP000298663">
    <property type="component" value="Unassembled WGS sequence"/>
</dbReference>
<dbReference type="GO" id="GO:0008270">
    <property type="term" value="F:zinc ion binding"/>
    <property type="evidence" value="ECO:0007669"/>
    <property type="project" value="UniProtKB-KW"/>
</dbReference>
<feature type="region of interest" description="Disordered" evidence="5">
    <location>
        <begin position="349"/>
        <end position="375"/>
    </location>
</feature>
<feature type="region of interest" description="Disordered" evidence="5">
    <location>
        <begin position="620"/>
        <end position="669"/>
    </location>
</feature>
<reference evidence="7 8" key="2">
    <citation type="journal article" date="2019" name="G3 (Bethesda)">
        <title>Hybrid Assembly of the Genome of the Entomopathogenic Nematode Steinernema carpocapsae Identifies the X-Chromosome.</title>
        <authorList>
            <person name="Serra L."/>
            <person name="Macchietto M."/>
            <person name="Macias-Munoz A."/>
            <person name="McGill C.J."/>
            <person name="Rodriguez I.M."/>
            <person name="Rodriguez B."/>
            <person name="Murad R."/>
            <person name="Mortazavi A."/>
        </authorList>
    </citation>
    <scope>NUCLEOTIDE SEQUENCE [LARGE SCALE GENOMIC DNA]</scope>
    <source>
        <strain evidence="7 8">ALL</strain>
    </source>
</reference>
<keyword evidence="1" id="KW-0479">Metal-binding</keyword>
<feature type="compositionally biased region" description="Basic and acidic residues" evidence="5">
    <location>
        <begin position="19"/>
        <end position="54"/>
    </location>
</feature>
<name>A0A4V5ZWS9_STECR</name>
<organism evidence="7 8">
    <name type="scientific">Steinernema carpocapsae</name>
    <name type="common">Entomopathogenic nematode</name>
    <dbReference type="NCBI Taxonomy" id="34508"/>
    <lineage>
        <taxon>Eukaryota</taxon>
        <taxon>Metazoa</taxon>
        <taxon>Ecdysozoa</taxon>
        <taxon>Nematoda</taxon>
        <taxon>Chromadorea</taxon>
        <taxon>Rhabditida</taxon>
        <taxon>Tylenchina</taxon>
        <taxon>Panagrolaimomorpha</taxon>
        <taxon>Strongyloidoidea</taxon>
        <taxon>Steinernematidae</taxon>
        <taxon>Steinernema</taxon>
    </lineage>
</organism>
<sequence>MMAPKKTGTDALQKTTAEGSKKTEGSKRSEGEGSMRNAPKDSKRNTAEGAKKAAAEAVEKALRKAAPERVDHCGLPFEGIPKECIICCKFSDLFGMGACRHPVCIECAVRMRVLAEHKSCPQCRGDIIWTYIVKAPEGEWNDYALPDNFLDHPTDTVEFNIRFDSEYARTSYDRLLSHTCQTCSKGENLVILPTFEALRQHVGQKHKRFFCHICTENMRLFSWERKSYSSDGLQMHMKKGDRDDTSYKGHPACLFCPERFFDFDQQYKHLRKEHFFCQICDSDGISNVFYKKRTELTGHYAKQHFPCQESDCKEMGIVFRTELELSVHKASEHGTSRNRRVIEMSFNRNDRQLGASNRARPTRDHVAQPPMSLPAENPPLRSFSATESHSVTVVTASAAQPAQVVIVPSAQNTNRPLPPAYAARSSNMNFGTSDFPSLAGTVPTSARAPPRQRLIPSLAKPATPSRIVRKPVQSIRPVPVVKVAHNSRRQLEANDDAPSFSGRSSPPPLREAKPKITLIPAASSSLTVKPAPSRIIVGALQSNTQFPSLGSGPAAPTALVQWGKSAPKPTSANAAAKKKKELPKPDLWPDLTPTNGETSRATAPKVASLKDLSALLQANSIQPQESSAQGYESVENESSLTEGKKKKKKGGKAVAVVKLDDLDRMSGRR</sequence>
<gene>
    <name evidence="7" type="ORF">L596_030870</name>
</gene>
<dbReference type="GO" id="GO:0043022">
    <property type="term" value="F:ribosome binding"/>
    <property type="evidence" value="ECO:0007669"/>
    <property type="project" value="TreeGrafter"/>
</dbReference>
<dbReference type="SMART" id="SM00355">
    <property type="entry name" value="ZnF_C2H2"/>
    <property type="match status" value="4"/>
</dbReference>
<keyword evidence="3" id="KW-0862">Zinc</keyword>
<feature type="domain" description="RING-type" evidence="6">
    <location>
        <begin position="84"/>
        <end position="124"/>
    </location>
</feature>
<evidence type="ECO:0000256" key="3">
    <source>
        <dbReference type="ARBA" id="ARBA00022833"/>
    </source>
</evidence>
<reference evidence="7 8" key="1">
    <citation type="journal article" date="2015" name="Genome Biol.">
        <title>Comparative genomics of Steinernema reveals deeply conserved gene regulatory networks.</title>
        <authorList>
            <person name="Dillman A.R."/>
            <person name="Macchietto M."/>
            <person name="Porter C.F."/>
            <person name="Rogers A."/>
            <person name="Williams B."/>
            <person name="Antoshechkin I."/>
            <person name="Lee M.M."/>
            <person name="Goodwin Z."/>
            <person name="Lu X."/>
            <person name="Lewis E.E."/>
            <person name="Goodrich-Blair H."/>
            <person name="Stock S.P."/>
            <person name="Adams B.J."/>
            <person name="Sternberg P.W."/>
            <person name="Mortazavi A."/>
        </authorList>
    </citation>
    <scope>NUCLEOTIDE SEQUENCE [LARGE SCALE GENOMIC DNA]</scope>
    <source>
        <strain evidence="7 8">ALL</strain>
    </source>
</reference>
<dbReference type="InterPro" id="IPR001841">
    <property type="entry name" value="Znf_RING"/>
</dbReference>
<evidence type="ECO:0000256" key="4">
    <source>
        <dbReference type="PROSITE-ProRule" id="PRU00175"/>
    </source>
</evidence>
<dbReference type="EMBL" id="AZBU02000016">
    <property type="protein sequence ID" value="TKR57395.1"/>
    <property type="molecule type" value="Genomic_DNA"/>
</dbReference>
<evidence type="ECO:0000256" key="5">
    <source>
        <dbReference type="SAM" id="MobiDB-lite"/>
    </source>
</evidence>
<dbReference type="SUPFAM" id="SSF57850">
    <property type="entry name" value="RING/U-box"/>
    <property type="match status" value="1"/>
</dbReference>
<feature type="compositionally biased region" description="Polar residues" evidence="5">
    <location>
        <begin position="592"/>
        <end position="601"/>
    </location>
</feature>
<dbReference type="PROSITE" id="PS50089">
    <property type="entry name" value="ZF_RING_2"/>
    <property type="match status" value="1"/>
</dbReference>
<evidence type="ECO:0000313" key="8">
    <source>
        <dbReference type="Proteomes" id="UP000298663"/>
    </source>
</evidence>